<dbReference type="EMBL" id="CP099429">
    <property type="protein sequence ID" value="USW59357.1"/>
    <property type="molecule type" value="Genomic_DNA"/>
</dbReference>
<feature type="region of interest" description="Disordered" evidence="2">
    <location>
        <begin position="192"/>
        <end position="211"/>
    </location>
</feature>
<evidence type="ECO:0000313" key="4">
    <source>
        <dbReference type="Proteomes" id="UP001056384"/>
    </source>
</evidence>
<evidence type="ECO:0000313" key="3">
    <source>
        <dbReference type="EMBL" id="USW59357.1"/>
    </source>
</evidence>
<reference evidence="3" key="1">
    <citation type="submission" date="2022-06" db="EMBL/GenBank/DDBJ databases">
        <title>Complete genome sequences of two strains of the flax pathogen Septoria linicola.</title>
        <authorList>
            <person name="Lapalu N."/>
            <person name="Simon A."/>
            <person name="Demenou B."/>
            <person name="Paumier D."/>
            <person name="Guillot M.-P."/>
            <person name="Gout L."/>
            <person name="Valade R."/>
        </authorList>
    </citation>
    <scope>NUCLEOTIDE SEQUENCE</scope>
    <source>
        <strain evidence="3">SE15195</strain>
    </source>
</reference>
<gene>
    <name evidence="3" type="ORF">Slin15195_G126760</name>
</gene>
<evidence type="ECO:0000256" key="1">
    <source>
        <dbReference type="SAM" id="Coils"/>
    </source>
</evidence>
<sequence length="211" mass="23766">MSHPTISLPAFIDLLSGSSSRAAQDRLAAIQSKMQEYEKHMARMKRANFTKTQQAQLQNSIEKTKQTSEDVQLKFYHRIAELERTKALMEAMYEFVVWLKVWVLVLRGGVNGVKRDGGEDMAKRSSCRVVPKQKLSEEAEKKVAALEKSALGFETYDRARVTLGMKSSAGDARERAVGMSVEKAYKKLMESEKKMAKGGEEGRKWLGEDGK</sequence>
<keyword evidence="1" id="KW-0175">Coiled coil</keyword>
<accession>A0A9Q9EQZ6</accession>
<dbReference type="AlphaFoldDB" id="A0A9Q9EQZ6"/>
<proteinExistence type="predicted"/>
<feature type="coiled-coil region" evidence="1">
    <location>
        <begin position="20"/>
        <end position="47"/>
    </location>
</feature>
<protein>
    <submittedName>
        <fullName evidence="3">Uncharacterized protein</fullName>
    </submittedName>
</protein>
<organism evidence="3 4">
    <name type="scientific">Septoria linicola</name>
    <dbReference type="NCBI Taxonomy" id="215465"/>
    <lineage>
        <taxon>Eukaryota</taxon>
        <taxon>Fungi</taxon>
        <taxon>Dikarya</taxon>
        <taxon>Ascomycota</taxon>
        <taxon>Pezizomycotina</taxon>
        <taxon>Dothideomycetes</taxon>
        <taxon>Dothideomycetidae</taxon>
        <taxon>Mycosphaerellales</taxon>
        <taxon>Mycosphaerellaceae</taxon>
        <taxon>Septoria</taxon>
    </lineage>
</organism>
<keyword evidence="4" id="KW-1185">Reference proteome</keyword>
<evidence type="ECO:0000256" key="2">
    <source>
        <dbReference type="SAM" id="MobiDB-lite"/>
    </source>
</evidence>
<dbReference type="Proteomes" id="UP001056384">
    <property type="component" value="Chromosome 12"/>
</dbReference>
<name>A0A9Q9EQZ6_9PEZI</name>